<evidence type="ECO:0000259" key="11">
    <source>
        <dbReference type="PROSITE" id="PS50885"/>
    </source>
</evidence>
<evidence type="ECO:0000313" key="13">
    <source>
        <dbReference type="Proteomes" id="UP000680714"/>
    </source>
</evidence>
<feature type="domain" description="Methyl-accepting transducer" evidence="10">
    <location>
        <begin position="288"/>
        <end position="503"/>
    </location>
</feature>
<dbReference type="InterPro" id="IPR033463">
    <property type="entry name" value="sCache_3"/>
</dbReference>
<evidence type="ECO:0000256" key="4">
    <source>
        <dbReference type="ARBA" id="ARBA00022989"/>
    </source>
</evidence>
<dbReference type="CDD" id="cd06225">
    <property type="entry name" value="HAMP"/>
    <property type="match status" value="1"/>
</dbReference>
<evidence type="ECO:0000256" key="5">
    <source>
        <dbReference type="ARBA" id="ARBA00023136"/>
    </source>
</evidence>
<proteinExistence type="inferred from homology"/>
<gene>
    <name evidence="12" type="ORF">KEC16_02815</name>
</gene>
<accession>A0ABS5IA77</accession>
<evidence type="ECO:0000256" key="6">
    <source>
        <dbReference type="ARBA" id="ARBA00023224"/>
    </source>
</evidence>
<dbReference type="SUPFAM" id="SSF103190">
    <property type="entry name" value="Sensory domain-like"/>
    <property type="match status" value="1"/>
</dbReference>
<keyword evidence="4 9" id="KW-1133">Transmembrane helix</keyword>
<evidence type="ECO:0000256" key="7">
    <source>
        <dbReference type="ARBA" id="ARBA00029447"/>
    </source>
</evidence>
<keyword evidence="2" id="KW-1003">Cell membrane</keyword>
<keyword evidence="6 8" id="KW-0807">Transducer</keyword>
<dbReference type="Pfam" id="PF00015">
    <property type="entry name" value="MCPsignal"/>
    <property type="match status" value="1"/>
</dbReference>
<keyword evidence="13" id="KW-1185">Reference proteome</keyword>
<dbReference type="Gene3D" id="1.10.287.950">
    <property type="entry name" value="Methyl-accepting chemotaxis protein"/>
    <property type="match status" value="1"/>
</dbReference>
<comment type="subcellular location">
    <subcellularLocation>
        <location evidence="1">Cell membrane</location>
        <topology evidence="1">Multi-pass membrane protein</topology>
    </subcellularLocation>
</comment>
<evidence type="ECO:0000256" key="9">
    <source>
        <dbReference type="SAM" id="Phobius"/>
    </source>
</evidence>
<comment type="similarity">
    <text evidence="7">Belongs to the methyl-accepting chemotaxis (MCP) protein family.</text>
</comment>
<feature type="transmembrane region" description="Helical" evidence="9">
    <location>
        <begin position="164"/>
        <end position="186"/>
    </location>
</feature>
<dbReference type="PANTHER" id="PTHR32089:SF112">
    <property type="entry name" value="LYSOZYME-LIKE PROTEIN-RELATED"/>
    <property type="match status" value="1"/>
</dbReference>
<reference evidence="12 13" key="1">
    <citation type="submission" date="2021-04" db="EMBL/GenBank/DDBJ databases">
        <title>Magnetospirillum sulfuroxidans sp. nov., a facultative chemolithoautotrophic sulfur-oxidizing alphaproteobacterium isolated from freshwater sediment and proposals for Paramagetospirillum gen. nov., and Magnetospirillaceae fam. nov.</title>
        <authorList>
            <person name="Koziaeva V."/>
            <person name="Geelhoed J.S."/>
            <person name="Sorokin D.Y."/>
            <person name="Grouzdev D.S."/>
        </authorList>
    </citation>
    <scope>NUCLEOTIDE SEQUENCE [LARGE SCALE GENOMIC DNA]</scope>
    <source>
        <strain evidence="12 13">J10</strain>
    </source>
</reference>
<evidence type="ECO:0000259" key="10">
    <source>
        <dbReference type="PROSITE" id="PS50111"/>
    </source>
</evidence>
<comment type="caution">
    <text evidence="12">The sequence shown here is derived from an EMBL/GenBank/DDBJ whole genome shotgun (WGS) entry which is preliminary data.</text>
</comment>
<dbReference type="InterPro" id="IPR004089">
    <property type="entry name" value="MCPsignal_dom"/>
</dbReference>
<dbReference type="Pfam" id="PF00672">
    <property type="entry name" value="HAMP"/>
    <property type="match status" value="1"/>
</dbReference>
<dbReference type="InterPro" id="IPR029151">
    <property type="entry name" value="Sensor-like_sf"/>
</dbReference>
<dbReference type="EMBL" id="JAGTUF010000001">
    <property type="protein sequence ID" value="MBR9970643.1"/>
    <property type="molecule type" value="Genomic_DNA"/>
</dbReference>
<dbReference type="SUPFAM" id="SSF58104">
    <property type="entry name" value="Methyl-accepting chemotaxis protein (MCP) signaling domain"/>
    <property type="match status" value="1"/>
</dbReference>
<dbReference type="Pfam" id="PF17202">
    <property type="entry name" value="sCache_3_3"/>
    <property type="match status" value="1"/>
</dbReference>
<dbReference type="PROSITE" id="PS50111">
    <property type="entry name" value="CHEMOTAXIS_TRANSDUC_2"/>
    <property type="match status" value="1"/>
</dbReference>
<dbReference type="SMART" id="SM00283">
    <property type="entry name" value="MA"/>
    <property type="match status" value="1"/>
</dbReference>
<dbReference type="PROSITE" id="PS50885">
    <property type="entry name" value="HAMP"/>
    <property type="match status" value="1"/>
</dbReference>
<sequence>MSVVAIVALVLSIVSDNLARQAVESQKVNLKVFQELLRAKGGGGPHLLDGKLAWGNYVVDDNHEVVDILRQVMGIGASIFKGDLRVSTNVLTTEGKRGVGTKLAQGAIYDTVLKNGQSFFGEANVIGTLYLVGYDAIKDDSGKVIGAMVAGMPRSTFFSMLEDIRLPVIGITAAIGAVTCLMIFLITRAQMAALPRLAQSMDRLAGKDYASDIPHLNRSDEIGAMARALNGFKTSLRHAEELDRTQTAEREARERTRLAMDSATRDFAATIEQVVKSVANSASDLRGNAQRLSSAADQTLGRSSAVADASNTASGNVQAVASATEELSASIGEISRQVAQATEVAVEAVNEAENTNATVRSLAASAARIGEVIKLINDIASQTNLLALNATIEAARAGEAGKGFAVVAAEVKGLANQTARATEDIQSQVEAIQQETTRAVRAIADIGQTINRISAITATVASAVTEQGAATSEIARSVGQASSGTNEVSHSIADVTAAARDTEQGASEILASATTLTGQSEALQREVDNFIQRIQAA</sequence>
<keyword evidence="3 9" id="KW-0812">Transmembrane</keyword>
<dbReference type="PRINTS" id="PR00260">
    <property type="entry name" value="CHEMTRNSDUCR"/>
</dbReference>
<evidence type="ECO:0000256" key="8">
    <source>
        <dbReference type="PROSITE-ProRule" id="PRU00284"/>
    </source>
</evidence>
<keyword evidence="5 9" id="KW-0472">Membrane</keyword>
<evidence type="ECO:0000256" key="3">
    <source>
        <dbReference type="ARBA" id="ARBA00022692"/>
    </source>
</evidence>
<evidence type="ECO:0000256" key="1">
    <source>
        <dbReference type="ARBA" id="ARBA00004651"/>
    </source>
</evidence>
<dbReference type="InterPro" id="IPR004090">
    <property type="entry name" value="Chemotax_Me-accpt_rcpt"/>
</dbReference>
<evidence type="ECO:0000313" key="12">
    <source>
        <dbReference type="EMBL" id="MBR9970643.1"/>
    </source>
</evidence>
<dbReference type="InterPro" id="IPR003660">
    <property type="entry name" value="HAMP_dom"/>
</dbReference>
<dbReference type="Gene3D" id="6.10.340.10">
    <property type="match status" value="1"/>
</dbReference>
<dbReference type="PANTHER" id="PTHR32089">
    <property type="entry name" value="METHYL-ACCEPTING CHEMOTAXIS PROTEIN MCPB"/>
    <property type="match status" value="1"/>
</dbReference>
<name>A0ABS5IA77_9PROT</name>
<evidence type="ECO:0000256" key="2">
    <source>
        <dbReference type="ARBA" id="ARBA00022475"/>
    </source>
</evidence>
<feature type="domain" description="HAMP" evidence="11">
    <location>
        <begin position="188"/>
        <end position="241"/>
    </location>
</feature>
<organism evidence="12 13">
    <name type="scientific">Magnetospirillum sulfuroxidans</name>
    <dbReference type="NCBI Taxonomy" id="611300"/>
    <lineage>
        <taxon>Bacteria</taxon>
        <taxon>Pseudomonadati</taxon>
        <taxon>Pseudomonadota</taxon>
        <taxon>Alphaproteobacteria</taxon>
        <taxon>Rhodospirillales</taxon>
        <taxon>Rhodospirillaceae</taxon>
        <taxon>Magnetospirillum</taxon>
    </lineage>
</organism>
<protein>
    <submittedName>
        <fullName evidence="12">Cache domain-containing protein</fullName>
    </submittedName>
</protein>
<dbReference type="SMART" id="SM00304">
    <property type="entry name" value="HAMP"/>
    <property type="match status" value="1"/>
</dbReference>
<dbReference type="Proteomes" id="UP000680714">
    <property type="component" value="Unassembled WGS sequence"/>
</dbReference>